<comment type="caution">
    <text evidence="3">The sequence shown here is derived from an EMBL/GenBank/DDBJ whole genome shotgun (WGS) entry which is preliminary data.</text>
</comment>
<feature type="transmembrane region" description="Helical" evidence="1">
    <location>
        <begin position="236"/>
        <end position="256"/>
    </location>
</feature>
<dbReference type="Pfam" id="PF20151">
    <property type="entry name" value="DUF6533"/>
    <property type="match status" value="1"/>
</dbReference>
<feature type="transmembrane region" description="Helical" evidence="1">
    <location>
        <begin position="212"/>
        <end position="230"/>
    </location>
</feature>
<keyword evidence="1" id="KW-1133">Transmembrane helix</keyword>
<protein>
    <recommendedName>
        <fullName evidence="2">DUF6533 domain-containing protein</fullName>
    </recommendedName>
</protein>
<feature type="transmembrane region" description="Helical" evidence="1">
    <location>
        <begin position="85"/>
        <end position="107"/>
    </location>
</feature>
<feature type="transmembrane region" description="Helical" evidence="1">
    <location>
        <begin position="15"/>
        <end position="32"/>
    </location>
</feature>
<dbReference type="EMBL" id="NBII01000006">
    <property type="protein sequence ID" value="PAV18120.1"/>
    <property type="molecule type" value="Genomic_DNA"/>
</dbReference>
<keyword evidence="1" id="KW-0472">Membrane</keyword>
<dbReference type="InParanoid" id="A0A286UEW0"/>
<evidence type="ECO:0000259" key="2">
    <source>
        <dbReference type="Pfam" id="PF20151"/>
    </source>
</evidence>
<feature type="transmembrane region" description="Helical" evidence="1">
    <location>
        <begin position="52"/>
        <end position="73"/>
    </location>
</feature>
<dbReference type="InterPro" id="IPR045340">
    <property type="entry name" value="DUF6533"/>
</dbReference>
<gene>
    <name evidence="3" type="ORF">PNOK_0660600</name>
</gene>
<feature type="domain" description="DUF6533" evidence="2">
    <location>
        <begin position="22"/>
        <end position="63"/>
    </location>
</feature>
<dbReference type="Proteomes" id="UP000217199">
    <property type="component" value="Unassembled WGS sequence"/>
</dbReference>
<keyword evidence="4" id="KW-1185">Reference proteome</keyword>
<feature type="transmembrane region" description="Helical" evidence="1">
    <location>
        <begin position="119"/>
        <end position="139"/>
    </location>
</feature>
<evidence type="ECO:0000313" key="3">
    <source>
        <dbReference type="EMBL" id="PAV18120.1"/>
    </source>
</evidence>
<proteinExistence type="predicted"/>
<accession>A0A286UEW0</accession>
<sequence>MMTFDRNRIAYDETILKHFVSATLTLAVYQYFLTWEYESRRIWNLRMSYMKFVLIANRYLPIITSIIFTAVAFTPYTPRSCRSVVFVFEFSVFSNIFISAVILTARLYILWIDNRTLRLILLLTLISLSLVSIIVLAIAPNLNGNVSDDPGIMPIAECINVRPLTWLPLILFLSGEFVFMILMLPKLLVLASWDREAQPYRALARALISDGMFYYAYSISITILNVILLFQSPQRAIALGLVCLDCVLHSVVIMHLSMHLQQFTRFHGVRLCISSSTQEQTS</sequence>
<feature type="transmembrane region" description="Helical" evidence="1">
    <location>
        <begin position="169"/>
        <end position="191"/>
    </location>
</feature>
<keyword evidence="1" id="KW-0812">Transmembrane</keyword>
<name>A0A286UEW0_9AGAM</name>
<dbReference type="AlphaFoldDB" id="A0A286UEW0"/>
<evidence type="ECO:0000313" key="4">
    <source>
        <dbReference type="Proteomes" id="UP000217199"/>
    </source>
</evidence>
<evidence type="ECO:0000256" key="1">
    <source>
        <dbReference type="SAM" id="Phobius"/>
    </source>
</evidence>
<organism evidence="3 4">
    <name type="scientific">Pyrrhoderma noxium</name>
    <dbReference type="NCBI Taxonomy" id="2282107"/>
    <lineage>
        <taxon>Eukaryota</taxon>
        <taxon>Fungi</taxon>
        <taxon>Dikarya</taxon>
        <taxon>Basidiomycota</taxon>
        <taxon>Agaricomycotina</taxon>
        <taxon>Agaricomycetes</taxon>
        <taxon>Hymenochaetales</taxon>
        <taxon>Hymenochaetaceae</taxon>
        <taxon>Pyrrhoderma</taxon>
    </lineage>
</organism>
<reference evidence="3 4" key="1">
    <citation type="journal article" date="2017" name="Mol. Ecol.">
        <title>Comparative and population genomic landscape of Phellinus noxius: A hypervariable fungus causing root rot in trees.</title>
        <authorList>
            <person name="Chung C.L."/>
            <person name="Lee T.J."/>
            <person name="Akiba M."/>
            <person name="Lee H.H."/>
            <person name="Kuo T.H."/>
            <person name="Liu D."/>
            <person name="Ke H.M."/>
            <person name="Yokoi T."/>
            <person name="Roa M.B."/>
            <person name="Lu M.J."/>
            <person name="Chang Y.Y."/>
            <person name="Ann P.J."/>
            <person name="Tsai J.N."/>
            <person name="Chen C.Y."/>
            <person name="Tzean S.S."/>
            <person name="Ota Y."/>
            <person name="Hattori T."/>
            <person name="Sahashi N."/>
            <person name="Liou R.F."/>
            <person name="Kikuchi T."/>
            <person name="Tsai I.J."/>
        </authorList>
    </citation>
    <scope>NUCLEOTIDE SEQUENCE [LARGE SCALE GENOMIC DNA]</scope>
    <source>
        <strain evidence="3 4">FFPRI411160</strain>
    </source>
</reference>